<dbReference type="FunFam" id="3.40.50.360:FF:000001">
    <property type="entry name" value="NAD(P)H dehydrogenase (Quinone) FQR1-like"/>
    <property type="match status" value="1"/>
</dbReference>
<feature type="binding site" evidence="8">
    <location>
        <begin position="13"/>
        <end position="18"/>
    </location>
    <ligand>
        <name>FMN</name>
        <dbReference type="ChEBI" id="CHEBI:58210"/>
    </ligand>
</feature>
<feature type="binding site" evidence="8">
    <location>
        <begin position="82"/>
        <end position="84"/>
    </location>
    <ligand>
        <name>FMN</name>
        <dbReference type="ChEBI" id="CHEBI:58210"/>
    </ligand>
</feature>
<dbReference type="PANTHER" id="PTHR30546:SF23">
    <property type="entry name" value="FLAVOPROTEIN-LIKE PROTEIN YCP4-RELATED"/>
    <property type="match status" value="1"/>
</dbReference>
<evidence type="ECO:0000256" key="1">
    <source>
        <dbReference type="ARBA" id="ARBA00006961"/>
    </source>
</evidence>
<evidence type="ECO:0000313" key="10">
    <source>
        <dbReference type="EMBL" id="ODS01308.1"/>
    </source>
</evidence>
<feature type="binding site" evidence="8">
    <location>
        <position position="15"/>
    </location>
    <ligand>
        <name>NAD(+)</name>
        <dbReference type="ChEBI" id="CHEBI:57540"/>
    </ligand>
</feature>
<gene>
    <name evidence="10" type="ORF">AUC68_00060</name>
</gene>
<dbReference type="GO" id="GO:0051287">
    <property type="term" value="F:NAD binding"/>
    <property type="evidence" value="ECO:0007669"/>
    <property type="project" value="UniProtKB-UniRule"/>
</dbReference>
<dbReference type="OrthoDB" id="9801479at2"/>
<protein>
    <recommendedName>
        <fullName evidence="8">NAD(P)H dehydrogenase (quinone)</fullName>
        <ecNumber evidence="8">1.6.5.2</ecNumber>
    </recommendedName>
    <alternativeName>
        <fullName evidence="8">NAD(P)H:quinone oxidoreductase</fullName>
        <shortName evidence="8">NQO</shortName>
    </alternativeName>
</protein>
<keyword evidence="6 8" id="KW-0560">Oxidoreductase</keyword>
<name>A0A1E3W646_9HYPH</name>
<keyword evidence="4 8" id="KW-0547">Nucleotide-binding</keyword>
<feature type="binding site" evidence="8">
    <location>
        <position position="102"/>
    </location>
    <ligand>
        <name>substrate</name>
    </ligand>
</feature>
<proteinExistence type="inferred from homology"/>
<dbReference type="PANTHER" id="PTHR30546">
    <property type="entry name" value="FLAVODOXIN-RELATED PROTEIN WRBA-RELATED"/>
    <property type="match status" value="1"/>
</dbReference>
<comment type="caution">
    <text evidence="10">The sequence shown here is derived from an EMBL/GenBank/DDBJ whole genome shotgun (WGS) entry which is preliminary data.</text>
</comment>
<evidence type="ECO:0000256" key="7">
    <source>
        <dbReference type="ARBA" id="ARBA00023027"/>
    </source>
</evidence>
<keyword evidence="2 8" id="KW-0285">Flavoprotein</keyword>
<dbReference type="InterPro" id="IPR037513">
    <property type="entry name" value="NQO"/>
</dbReference>
<dbReference type="NCBIfam" id="TIGR01755">
    <property type="entry name" value="flav_wrbA"/>
    <property type="match status" value="1"/>
</dbReference>
<organism evidence="10 11">
    <name type="scientific">Methyloceanibacter methanicus</name>
    <dbReference type="NCBI Taxonomy" id="1774968"/>
    <lineage>
        <taxon>Bacteria</taxon>
        <taxon>Pseudomonadati</taxon>
        <taxon>Pseudomonadota</taxon>
        <taxon>Alphaproteobacteria</taxon>
        <taxon>Hyphomicrobiales</taxon>
        <taxon>Hyphomicrobiaceae</taxon>
        <taxon>Methyloceanibacter</taxon>
    </lineage>
</organism>
<dbReference type="GO" id="GO:0050660">
    <property type="term" value="F:flavin adenine dinucleotide binding"/>
    <property type="evidence" value="ECO:0007669"/>
    <property type="project" value="UniProtKB-UniRule"/>
</dbReference>
<evidence type="ECO:0000256" key="3">
    <source>
        <dbReference type="ARBA" id="ARBA00022643"/>
    </source>
</evidence>
<keyword evidence="3 8" id="KW-0288">FMN</keyword>
<dbReference type="InterPro" id="IPR005025">
    <property type="entry name" value="FMN_Rdtase-like_dom"/>
</dbReference>
<dbReference type="Pfam" id="PF03358">
    <property type="entry name" value="FMN_red"/>
    <property type="match status" value="1"/>
</dbReference>
<keyword evidence="11" id="KW-1185">Reference proteome</keyword>
<comment type="caution">
    <text evidence="8">Lacks conserved residue(s) required for the propagation of feature annotation.</text>
</comment>
<dbReference type="GO" id="GO:0010181">
    <property type="term" value="F:FMN binding"/>
    <property type="evidence" value="ECO:0007669"/>
    <property type="project" value="InterPro"/>
</dbReference>
<dbReference type="GO" id="GO:0050661">
    <property type="term" value="F:NADP binding"/>
    <property type="evidence" value="ECO:0007669"/>
    <property type="project" value="UniProtKB-UniRule"/>
</dbReference>
<accession>A0A1E3W646</accession>
<dbReference type="STRING" id="1774968.AUC68_00060"/>
<reference evidence="10 11" key="1">
    <citation type="journal article" date="2016" name="Environ. Microbiol.">
        <title>New Methyloceanibacter diversity from North Sea sediments includes methanotroph containing solely the soluble methane monooxygenase.</title>
        <authorList>
            <person name="Vekeman B."/>
            <person name="Kerckhof F.M."/>
            <person name="Cremers G."/>
            <person name="de Vos P."/>
            <person name="Vandamme P."/>
            <person name="Boon N."/>
            <person name="Op den Camp H.J."/>
            <person name="Heylen K."/>
        </authorList>
    </citation>
    <scope>NUCLEOTIDE SEQUENCE [LARGE SCALE GENOMIC DNA]</scope>
    <source>
        <strain evidence="10 11">R-67174</strain>
    </source>
</reference>
<evidence type="ECO:0000256" key="8">
    <source>
        <dbReference type="HAMAP-Rule" id="MF_01017"/>
    </source>
</evidence>
<comment type="catalytic activity">
    <reaction evidence="8">
        <text>a quinone + NADPH + H(+) = a quinol + NADP(+)</text>
        <dbReference type="Rhea" id="RHEA:46164"/>
        <dbReference type="ChEBI" id="CHEBI:15378"/>
        <dbReference type="ChEBI" id="CHEBI:24646"/>
        <dbReference type="ChEBI" id="CHEBI:57783"/>
        <dbReference type="ChEBI" id="CHEBI:58349"/>
        <dbReference type="ChEBI" id="CHEBI:132124"/>
        <dbReference type="EC" id="1.6.5.2"/>
    </reaction>
</comment>
<dbReference type="PROSITE" id="PS50902">
    <property type="entry name" value="FLAVODOXIN_LIKE"/>
    <property type="match status" value="1"/>
</dbReference>
<dbReference type="EMBL" id="LPWG01000001">
    <property type="protein sequence ID" value="ODS01308.1"/>
    <property type="molecule type" value="Genomic_DNA"/>
</dbReference>
<evidence type="ECO:0000256" key="4">
    <source>
        <dbReference type="ARBA" id="ARBA00022741"/>
    </source>
</evidence>
<dbReference type="Proteomes" id="UP000094501">
    <property type="component" value="Unassembled WGS sequence"/>
</dbReference>
<dbReference type="RefSeq" id="WP_069435786.1">
    <property type="nucleotide sequence ID" value="NZ_LPWG01000001.1"/>
</dbReference>
<evidence type="ECO:0000259" key="9">
    <source>
        <dbReference type="PROSITE" id="PS50902"/>
    </source>
</evidence>
<dbReference type="InterPro" id="IPR029039">
    <property type="entry name" value="Flavoprotein-like_sf"/>
</dbReference>
<dbReference type="HAMAP" id="MF_01017">
    <property type="entry name" value="NQOR"/>
    <property type="match status" value="1"/>
</dbReference>
<comment type="catalytic activity">
    <reaction evidence="8">
        <text>a quinone + NADH + H(+) = a quinol + NAD(+)</text>
        <dbReference type="Rhea" id="RHEA:46160"/>
        <dbReference type="ChEBI" id="CHEBI:15378"/>
        <dbReference type="ChEBI" id="CHEBI:24646"/>
        <dbReference type="ChEBI" id="CHEBI:57540"/>
        <dbReference type="ChEBI" id="CHEBI:57945"/>
        <dbReference type="ChEBI" id="CHEBI:132124"/>
        <dbReference type="EC" id="1.6.5.2"/>
    </reaction>
</comment>
<dbReference type="InterPro" id="IPR008254">
    <property type="entry name" value="Flavodoxin/NO_synth"/>
</dbReference>
<comment type="cofactor">
    <cofactor evidence="8">
        <name>FMN</name>
        <dbReference type="ChEBI" id="CHEBI:58210"/>
    </cofactor>
    <text evidence="8">Binds 1 FMN per monomer.</text>
</comment>
<feature type="domain" description="Flavodoxin-like" evidence="9">
    <location>
        <begin position="7"/>
        <end position="193"/>
    </location>
</feature>
<dbReference type="GO" id="GO:0050136">
    <property type="term" value="F:NADH dehydrogenase (quinone) (non-electrogenic) activity"/>
    <property type="evidence" value="ECO:0007669"/>
    <property type="project" value="RHEA"/>
</dbReference>
<evidence type="ECO:0000256" key="6">
    <source>
        <dbReference type="ARBA" id="ARBA00023002"/>
    </source>
</evidence>
<dbReference type="GO" id="GO:0008753">
    <property type="term" value="F:NADPH dehydrogenase (quinone) activity"/>
    <property type="evidence" value="ECO:0007669"/>
    <property type="project" value="RHEA"/>
</dbReference>
<evidence type="ECO:0000256" key="5">
    <source>
        <dbReference type="ARBA" id="ARBA00022857"/>
    </source>
</evidence>
<dbReference type="SUPFAM" id="SSF52218">
    <property type="entry name" value="Flavoproteins"/>
    <property type="match status" value="1"/>
</dbReference>
<dbReference type="Gene3D" id="3.40.50.360">
    <property type="match status" value="1"/>
</dbReference>
<sequence>MADKAKLLVLYHSSYGHTETLAYAMAHGVRAVEDIRVTVKRVPELMPDDVMAAAGMKVEQPAPIADPAELADYDGIILGTPTRFGNMSSQMRYFLDQTGPLWAAGALIGKVGSVFTSTSTGGGNETTIVSVYHTLIHHGMVIVGLPYSAPDLPDISEVRGGSPYGAGTIAAPDGSRTPSQKELNLASFQGHHVAKITKKLMTGDE</sequence>
<dbReference type="GO" id="GO:0016020">
    <property type="term" value="C:membrane"/>
    <property type="evidence" value="ECO:0007669"/>
    <property type="project" value="TreeGrafter"/>
</dbReference>
<evidence type="ECO:0000313" key="11">
    <source>
        <dbReference type="Proteomes" id="UP000094501"/>
    </source>
</evidence>
<feature type="binding site" evidence="8">
    <location>
        <position position="137"/>
    </location>
    <ligand>
        <name>FMN</name>
        <dbReference type="ChEBI" id="CHEBI:58210"/>
    </ligand>
</feature>
<dbReference type="AlphaFoldDB" id="A0A1E3W646"/>
<keyword evidence="5 8" id="KW-0521">NADP</keyword>
<comment type="similarity">
    <text evidence="1 8">Belongs to the WrbA family.</text>
</comment>
<dbReference type="InterPro" id="IPR010089">
    <property type="entry name" value="Flavoprotein_WrbA-like"/>
</dbReference>
<dbReference type="NCBIfam" id="NF002999">
    <property type="entry name" value="PRK03767.1"/>
    <property type="match status" value="1"/>
</dbReference>
<dbReference type="EC" id="1.6.5.2" evidence="8"/>
<keyword evidence="7 8" id="KW-0520">NAD</keyword>
<evidence type="ECO:0000256" key="2">
    <source>
        <dbReference type="ARBA" id="ARBA00022630"/>
    </source>
</evidence>